<reference evidence="3" key="1">
    <citation type="submission" date="2016-06" db="UniProtKB">
        <authorList>
            <consortium name="WormBaseParasite"/>
        </authorList>
    </citation>
    <scope>IDENTIFICATION</scope>
</reference>
<evidence type="ECO:0000313" key="1">
    <source>
        <dbReference type="EMBL" id="VDL95326.1"/>
    </source>
</evidence>
<protein>
    <submittedName>
        <fullName evidence="3">Transposase</fullName>
    </submittedName>
</protein>
<dbReference type="EMBL" id="UYSU01034941">
    <property type="protein sequence ID" value="VDL95326.1"/>
    <property type="molecule type" value="Genomic_DNA"/>
</dbReference>
<name>A0A183SXJ3_SCHSO</name>
<accession>A0A183SXJ3</accession>
<gene>
    <name evidence="1" type="ORF">SSLN_LOCUS8941</name>
</gene>
<evidence type="ECO:0000313" key="3">
    <source>
        <dbReference type="WBParaSite" id="SSLN_0000928501-mRNA-1"/>
    </source>
</evidence>
<sequence length="158" mass="17653">MLEEHVPPAPHKHLLTWYSNDGHTASQIDYILVGARFRVCVAETGKAHGSNYVFVHTRLKVHLSPAPKILRARRLNIAKIRQPGTTEALNTEIQSHFTTRAGREGSDEWSALKTSVYGAAEKILGFTQRRHSDCISGRTLQLSAQTARARSHNDASFR</sequence>
<proteinExistence type="predicted"/>
<dbReference type="WBParaSite" id="SSLN_0000928501-mRNA-1">
    <property type="protein sequence ID" value="SSLN_0000928501-mRNA-1"/>
    <property type="gene ID" value="SSLN_0000928501"/>
</dbReference>
<organism evidence="3">
    <name type="scientific">Schistocephalus solidus</name>
    <name type="common">Tapeworm</name>
    <dbReference type="NCBI Taxonomy" id="70667"/>
    <lineage>
        <taxon>Eukaryota</taxon>
        <taxon>Metazoa</taxon>
        <taxon>Spiralia</taxon>
        <taxon>Lophotrochozoa</taxon>
        <taxon>Platyhelminthes</taxon>
        <taxon>Cestoda</taxon>
        <taxon>Eucestoda</taxon>
        <taxon>Diphyllobothriidea</taxon>
        <taxon>Diphyllobothriidae</taxon>
        <taxon>Schistocephalus</taxon>
    </lineage>
</organism>
<evidence type="ECO:0000313" key="2">
    <source>
        <dbReference type="Proteomes" id="UP000275846"/>
    </source>
</evidence>
<keyword evidence="2" id="KW-1185">Reference proteome</keyword>
<dbReference type="Proteomes" id="UP000275846">
    <property type="component" value="Unassembled WGS sequence"/>
</dbReference>
<dbReference type="AlphaFoldDB" id="A0A183SXJ3"/>
<dbReference type="OrthoDB" id="414666at2759"/>
<reference evidence="1 2" key="2">
    <citation type="submission" date="2018-11" db="EMBL/GenBank/DDBJ databases">
        <authorList>
            <consortium name="Pathogen Informatics"/>
        </authorList>
    </citation>
    <scope>NUCLEOTIDE SEQUENCE [LARGE SCALE GENOMIC DNA]</scope>
    <source>
        <strain evidence="1 2">NST_G2</strain>
    </source>
</reference>